<evidence type="ECO:0000256" key="7">
    <source>
        <dbReference type="ARBA" id="ARBA00023242"/>
    </source>
</evidence>
<dbReference type="SMART" id="SM00066">
    <property type="entry name" value="GAL4"/>
    <property type="match status" value="1"/>
</dbReference>
<dbReference type="SMART" id="SM00906">
    <property type="entry name" value="Fungal_trans"/>
    <property type="match status" value="1"/>
</dbReference>
<dbReference type="FunCoup" id="Q6CUP9">
    <property type="interactions" value="172"/>
</dbReference>
<dbReference type="GO" id="GO:0008270">
    <property type="term" value="F:zinc ion binding"/>
    <property type="evidence" value="ECO:0007669"/>
    <property type="project" value="InterPro"/>
</dbReference>
<dbReference type="PROSITE" id="PS50048">
    <property type="entry name" value="ZN2_CY6_FUNGAL_2"/>
    <property type="match status" value="1"/>
</dbReference>
<keyword evidence="5" id="KW-0238">DNA-binding</keyword>
<keyword evidence="3" id="KW-0862">Zinc</keyword>
<proteinExistence type="predicted"/>
<evidence type="ECO:0000256" key="2">
    <source>
        <dbReference type="ARBA" id="ARBA00022723"/>
    </source>
</evidence>
<evidence type="ECO:0000256" key="8">
    <source>
        <dbReference type="SAM" id="Phobius"/>
    </source>
</evidence>
<sequence length="650" mass="74666">MISLTLPTDIPNVSVLATEPSTNQLEPVRHKVKHACSSCKERKVRCDGQSPCASCINARVKCEYVMNMKPLKKKRKVSFIRSNLSKNELKGGSSVISSQNAQGVDYKKVFHSLFPDVDLSQSNLCTESLISIVKSSNECPQTQVPSSRRKLILPPKQIALTLISKSWDSACLLFRFYHRPTFIKVVESLYTVKNFEYSEKQKRFLPLVYSVIAVGALFCKSYAETTDHKQMMEFFQDEGHKYFIEAKCLLDPINSQDVESLQAIFMLTIFLQCSANLSSGYTYIGIALRTAIKQNFHRKTSLQNLNLLEQETIKKLFWTIYKTDIYMNCILGLPNSLDESLIDQEFPSDIDDDRILENRLLVQPSGKLSSVGMNNEHTKLILIMNNAHKILYPMSLTVTSISHSEISKLEGELSNWLERLPFQLKPEFSPTSEKLAPYLKPNRYLHLDYLHAEIMLYRPFIHYLVLDSEEFPNYQFHIHMANKCINTARKVIRLAVEMDQQKVLNAVYWFSVHTIFFSVACLLYFMHQMKLKGCNLSSPNTEKDCRDGFNLLLQLKNVSLASSKTFEVLKSLFEKLNQKTMELSDTVLPNIIAKQKEHELEAFTKISDLFMENEIDENLLEYQNVALPDPTEFDNDFLNKILSQFSSDLS</sequence>
<dbReference type="InterPro" id="IPR036864">
    <property type="entry name" value="Zn2-C6_fun-type_DNA-bd_sf"/>
</dbReference>
<evidence type="ECO:0000256" key="3">
    <source>
        <dbReference type="ARBA" id="ARBA00022833"/>
    </source>
</evidence>
<reference evidence="10 11" key="1">
    <citation type="journal article" date="2004" name="Nature">
        <title>Genome evolution in yeasts.</title>
        <authorList>
            <consortium name="Genolevures"/>
            <person name="Dujon B."/>
            <person name="Sherman D."/>
            <person name="Fischer G."/>
            <person name="Durrens P."/>
            <person name="Casaregola S."/>
            <person name="Lafontaine I."/>
            <person name="de Montigny J."/>
            <person name="Marck C."/>
            <person name="Neuveglise C."/>
            <person name="Talla E."/>
            <person name="Goffard N."/>
            <person name="Frangeul L."/>
            <person name="Aigle M."/>
            <person name="Anthouard V."/>
            <person name="Babour A."/>
            <person name="Barbe V."/>
            <person name="Barnay S."/>
            <person name="Blanchin S."/>
            <person name="Beckerich J.M."/>
            <person name="Beyne E."/>
            <person name="Bleykasten C."/>
            <person name="Boisrame A."/>
            <person name="Boyer J."/>
            <person name="Cattolico L."/>
            <person name="Confanioleri F."/>
            <person name="de Daruvar A."/>
            <person name="Despons L."/>
            <person name="Fabre E."/>
            <person name="Fairhead C."/>
            <person name="Ferry-Dumazet H."/>
            <person name="Groppi A."/>
            <person name="Hantraye F."/>
            <person name="Hennequin C."/>
            <person name="Jauniaux N."/>
            <person name="Joyet P."/>
            <person name="Kachouri R."/>
            <person name="Kerrest A."/>
            <person name="Koszul R."/>
            <person name="Lemaire M."/>
            <person name="Lesur I."/>
            <person name="Ma L."/>
            <person name="Muller H."/>
            <person name="Nicaud J.M."/>
            <person name="Nikolski M."/>
            <person name="Oztas S."/>
            <person name="Ozier-Kalogeropoulos O."/>
            <person name="Pellenz S."/>
            <person name="Potier S."/>
            <person name="Richard G.F."/>
            <person name="Straub M.L."/>
            <person name="Suleau A."/>
            <person name="Swennene D."/>
            <person name="Tekaia F."/>
            <person name="Wesolowski-Louvel M."/>
            <person name="Westhof E."/>
            <person name="Wirth B."/>
            <person name="Zeniou-Meyer M."/>
            <person name="Zivanovic I."/>
            <person name="Bolotin-Fukuhara M."/>
            <person name="Thierry A."/>
            <person name="Bouchier C."/>
            <person name="Caudron B."/>
            <person name="Scarpelli C."/>
            <person name="Gaillardin C."/>
            <person name="Weissenbach J."/>
            <person name="Wincker P."/>
            <person name="Souciet J.L."/>
        </authorList>
    </citation>
    <scope>NUCLEOTIDE SEQUENCE [LARGE SCALE GENOMIC DNA]</scope>
    <source>
        <strain evidence="11">ATCC 8585 / CBS 2359 / DSM 70799 / NBRC 1267 / NRRL Y-1140 / WM37</strain>
    </source>
</reference>
<protein>
    <submittedName>
        <fullName evidence="10">KLLA0C03201p</fullName>
    </submittedName>
</protein>
<evidence type="ECO:0000256" key="5">
    <source>
        <dbReference type="ARBA" id="ARBA00023125"/>
    </source>
</evidence>
<dbReference type="Gene3D" id="4.10.240.10">
    <property type="entry name" value="Zn(2)-C6 fungal-type DNA-binding domain"/>
    <property type="match status" value="1"/>
</dbReference>
<dbReference type="SUPFAM" id="SSF57701">
    <property type="entry name" value="Zn2/Cys6 DNA-binding domain"/>
    <property type="match status" value="1"/>
</dbReference>
<dbReference type="PANTHER" id="PTHR47540:SF1">
    <property type="entry name" value="ACTIVATOR OF STRESS GENES 1-RELATED"/>
    <property type="match status" value="1"/>
</dbReference>
<feature type="transmembrane region" description="Helical" evidence="8">
    <location>
        <begin position="506"/>
        <end position="526"/>
    </location>
</feature>
<dbReference type="eggNOG" id="ENOG502QSY2">
    <property type="taxonomic scope" value="Eukaryota"/>
</dbReference>
<dbReference type="PROSITE" id="PS00463">
    <property type="entry name" value="ZN2_CY6_FUNGAL_1"/>
    <property type="match status" value="1"/>
</dbReference>
<dbReference type="PANTHER" id="PTHR47540">
    <property type="entry name" value="THIAMINE REPRESSIBLE GENES REGULATORY PROTEIN THI5"/>
    <property type="match status" value="1"/>
</dbReference>
<dbReference type="InterPro" id="IPR051711">
    <property type="entry name" value="Stress_Response_Reg"/>
</dbReference>
<keyword evidence="6" id="KW-0804">Transcription</keyword>
<dbReference type="KEGG" id="kla:KLLA0_C03201g"/>
<dbReference type="HOGENOM" id="CLU_010084_1_1_1"/>
<evidence type="ECO:0000256" key="1">
    <source>
        <dbReference type="ARBA" id="ARBA00004123"/>
    </source>
</evidence>
<dbReference type="OMA" id="AHWRIAY"/>
<dbReference type="Pfam" id="PF04082">
    <property type="entry name" value="Fungal_trans"/>
    <property type="match status" value="1"/>
</dbReference>
<keyword evidence="11" id="KW-1185">Reference proteome</keyword>
<comment type="subcellular location">
    <subcellularLocation>
        <location evidence="1">Nucleus</location>
    </subcellularLocation>
</comment>
<evidence type="ECO:0000256" key="4">
    <source>
        <dbReference type="ARBA" id="ARBA00023015"/>
    </source>
</evidence>
<dbReference type="GeneID" id="2892374"/>
<dbReference type="InterPro" id="IPR001138">
    <property type="entry name" value="Zn2Cys6_DnaBD"/>
</dbReference>
<feature type="domain" description="Zn(2)-C6 fungal-type" evidence="9">
    <location>
        <begin position="35"/>
        <end position="64"/>
    </location>
</feature>
<dbReference type="Pfam" id="PF00172">
    <property type="entry name" value="Zn_clus"/>
    <property type="match status" value="1"/>
</dbReference>
<keyword evidence="8" id="KW-0472">Membrane</keyword>
<evidence type="ECO:0000313" key="11">
    <source>
        <dbReference type="Proteomes" id="UP000000598"/>
    </source>
</evidence>
<dbReference type="GO" id="GO:0005634">
    <property type="term" value="C:nucleus"/>
    <property type="evidence" value="ECO:0007669"/>
    <property type="project" value="UniProtKB-SubCell"/>
</dbReference>
<dbReference type="CDD" id="cd12148">
    <property type="entry name" value="fungal_TF_MHR"/>
    <property type="match status" value="1"/>
</dbReference>
<keyword evidence="4" id="KW-0805">Transcription regulation</keyword>
<dbReference type="GO" id="GO:0043565">
    <property type="term" value="F:sequence-specific DNA binding"/>
    <property type="evidence" value="ECO:0007669"/>
    <property type="project" value="TreeGrafter"/>
</dbReference>
<organism evidence="10 11">
    <name type="scientific">Kluyveromyces lactis (strain ATCC 8585 / CBS 2359 / DSM 70799 / NBRC 1267 / NRRL Y-1140 / WM37)</name>
    <name type="common">Yeast</name>
    <name type="synonym">Candida sphaerica</name>
    <dbReference type="NCBI Taxonomy" id="284590"/>
    <lineage>
        <taxon>Eukaryota</taxon>
        <taxon>Fungi</taxon>
        <taxon>Dikarya</taxon>
        <taxon>Ascomycota</taxon>
        <taxon>Saccharomycotina</taxon>
        <taxon>Saccharomycetes</taxon>
        <taxon>Saccharomycetales</taxon>
        <taxon>Saccharomycetaceae</taxon>
        <taxon>Kluyveromyces</taxon>
    </lineage>
</organism>
<dbReference type="PaxDb" id="284590-Q6CUP9"/>
<evidence type="ECO:0000259" key="9">
    <source>
        <dbReference type="PROSITE" id="PS50048"/>
    </source>
</evidence>
<dbReference type="InterPro" id="IPR007219">
    <property type="entry name" value="XnlR_reg_dom"/>
</dbReference>
<keyword evidence="8" id="KW-1133">Transmembrane helix</keyword>
<dbReference type="GO" id="GO:0006351">
    <property type="term" value="P:DNA-templated transcription"/>
    <property type="evidence" value="ECO:0007669"/>
    <property type="project" value="InterPro"/>
</dbReference>
<keyword evidence="2" id="KW-0479">Metal-binding</keyword>
<evidence type="ECO:0000313" key="10">
    <source>
        <dbReference type="EMBL" id="CAH01191.1"/>
    </source>
</evidence>
<dbReference type="CDD" id="cd00067">
    <property type="entry name" value="GAL4"/>
    <property type="match status" value="1"/>
</dbReference>
<dbReference type="AlphaFoldDB" id="Q6CUP9"/>
<dbReference type="GO" id="GO:0000981">
    <property type="term" value="F:DNA-binding transcription factor activity, RNA polymerase II-specific"/>
    <property type="evidence" value="ECO:0007669"/>
    <property type="project" value="InterPro"/>
</dbReference>
<dbReference type="EMBL" id="CR382123">
    <property type="protein sequence ID" value="CAH01191.1"/>
    <property type="molecule type" value="Genomic_DNA"/>
</dbReference>
<keyword evidence="8" id="KW-0812">Transmembrane</keyword>
<evidence type="ECO:0000256" key="6">
    <source>
        <dbReference type="ARBA" id="ARBA00023163"/>
    </source>
</evidence>
<dbReference type="Proteomes" id="UP000000598">
    <property type="component" value="Chromosome C"/>
</dbReference>
<accession>Q6CUP9</accession>
<dbReference type="InParanoid" id="Q6CUP9"/>
<dbReference type="RefSeq" id="XP_452340.1">
    <property type="nucleotide sequence ID" value="XM_452340.1"/>
</dbReference>
<keyword evidence="7" id="KW-0539">Nucleus</keyword>
<name>Q6CUP9_KLULA</name>
<gene>
    <name evidence="10" type="ORF">KLLA0_C03201g</name>
</gene>
<dbReference type="GO" id="GO:0045944">
    <property type="term" value="P:positive regulation of transcription by RNA polymerase II"/>
    <property type="evidence" value="ECO:0007669"/>
    <property type="project" value="TreeGrafter"/>
</dbReference>